<dbReference type="Proteomes" id="UP000095287">
    <property type="component" value="Unplaced"/>
</dbReference>
<reference evidence="2" key="1">
    <citation type="submission" date="2016-11" db="UniProtKB">
        <authorList>
            <consortium name="WormBaseParasite"/>
        </authorList>
    </citation>
    <scope>IDENTIFICATION</scope>
</reference>
<accession>A0A1I7Y3H0</accession>
<name>A0A1I7Y3H0_9BILA</name>
<sequence length="128" mass="13678">MGTLEKGVSAIGSLVTTYLSRAEPSDCLDLRVDGVDYDDNDDDDGGCVHGCGGGAAAVYMMKKEECWCCCCWSTDQCSRRRVAEGRLFVAAAAAPVIEGLRTRLRGSRRTSGVTRRACAAAEGKPDFM</sequence>
<evidence type="ECO:0000313" key="2">
    <source>
        <dbReference type="WBParaSite" id="L893_g12225.t1"/>
    </source>
</evidence>
<dbReference type="AlphaFoldDB" id="A0A1I7Y3H0"/>
<organism evidence="1 2">
    <name type="scientific">Steinernema glaseri</name>
    <dbReference type="NCBI Taxonomy" id="37863"/>
    <lineage>
        <taxon>Eukaryota</taxon>
        <taxon>Metazoa</taxon>
        <taxon>Ecdysozoa</taxon>
        <taxon>Nematoda</taxon>
        <taxon>Chromadorea</taxon>
        <taxon>Rhabditida</taxon>
        <taxon>Tylenchina</taxon>
        <taxon>Panagrolaimomorpha</taxon>
        <taxon>Strongyloidoidea</taxon>
        <taxon>Steinernematidae</taxon>
        <taxon>Steinernema</taxon>
    </lineage>
</organism>
<keyword evidence="1" id="KW-1185">Reference proteome</keyword>
<evidence type="ECO:0000313" key="1">
    <source>
        <dbReference type="Proteomes" id="UP000095287"/>
    </source>
</evidence>
<dbReference type="WBParaSite" id="L893_g12225.t1">
    <property type="protein sequence ID" value="L893_g12225.t1"/>
    <property type="gene ID" value="L893_g12225"/>
</dbReference>
<protein>
    <submittedName>
        <fullName evidence="2">Uncharacterized protein</fullName>
    </submittedName>
</protein>
<proteinExistence type="predicted"/>